<proteinExistence type="predicted"/>
<dbReference type="Proteomes" id="UP001590950">
    <property type="component" value="Unassembled WGS sequence"/>
</dbReference>
<gene>
    <name evidence="1" type="ORF">N7G274_002703</name>
</gene>
<evidence type="ECO:0000313" key="2">
    <source>
        <dbReference type="Proteomes" id="UP001590950"/>
    </source>
</evidence>
<evidence type="ECO:0000313" key="1">
    <source>
        <dbReference type="EMBL" id="KAL2044928.1"/>
    </source>
</evidence>
<name>A0ABR4AIL0_9LECA</name>
<keyword evidence="2" id="KW-1185">Reference proteome</keyword>
<organism evidence="1 2">
    <name type="scientific">Stereocaulon virgatum</name>
    <dbReference type="NCBI Taxonomy" id="373712"/>
    <lineage>
        <taxon>Eukaryota</taxon>
        <taxon>Fungi</taxon>
        <taxon>Dikarya</taxon>
        <taxon>Ascomycota</taxon>
        <taxon>Pezizomycotina</taxon>
        <taxon>Lecanoromycetes</taxon>
        <taxon>OSLEUM clade</taxon>
        <taxon>Lecanoromycetidae</taxon>
        <taxon>Lecanorales</taxon>
        <taxon>Lecanorineae</taxon>
        <taxon>Stereocaulaceae</taxon>
        <taxon>Stereocaulon</taxon>
    </lineage>
</organism>
<reference evidence="1 2" key="1">
    <citation type="submission" date="2024-09" db="EMBL/GenBank/DDBJ databases">
        <title>Rethinking Asexuality: The Enigmatic Case of Functional Sexual Genes in Lepraria (Stereocaulaceae).</title>
        <authorList>
            <person name="Doellman M."/>
            <person name="Sun Y."/>
            <person name="Barcenas-Pena A."/>
            <person name="Lumbsch H.T."/>
            <person name="Grewe F."/>
        </authorList>
    </citation>
    <scope>NUCLEOTIDE SEQUENCE [LARGE SCALE GENOMIC DNA]</scope>
    <source>
        <strain evidence="1 2">Mercado 3170</strain>
    </source>
</reference>
<dbReference type="EMBL" id="JBEFKJ010000008">
    <property type="protein sequence ID" value="KAL2044928.1"/>
    <property type="molecule type" value="Genomic_DNA"/>
</dbReference>
<comment type="caution">
    <text evidence="1">The sequence shown here is derived from an EMBL/GenBank/DDBJ whole genome shotgun (WGS) entry which is preliminary data.</text>
</comment>
<accession>A0ABR4AIL0</accession>
<sequence>MTISQADVSKSEQWAKDFFEAVKSLEVALRLPKFCFRDTELNLPNGTSFKGYSRLEARLKSLSSHISTLEYDLGNPYVLPHKMRQPATIHLTFKGDPEQEIVSVAGSIIFHKAPGENAMHVMNVFGDFSKVDEKLKRLESPAQIS</sequence>
<protein>
    <submittedName>
        <fullName evidence="1">Uncharacterized protein</fullName>
    </submittedName>
</protein>